<organism evidence="1 2">
    <name type="scientific">Propionispira arboris</name>
    <dbReference type="NCBI Taxonomy" id="84035"/>
    <lineage>
        <taxon>Bacteria</taxon>
        <taxon>Bacillati</taxon>
        <taxon>Bacillota</taxon>
        <taxon>Negativicutes</taxon>
        <taxon>Selenomonadales</taxon>
        <taxon>Selenomonadaceae</taxon>
        <taxon>Propionispira</taxon>
    </lineage>
</organism>
<sequence>MKNTAKRRSGKLIVARNLPPLFHKLPKCEYSPKNSQVIKWLIERPSILDFIWDQIKQSGDVFYNHETGKWQGVDYEPDN</sequence>
<evidence type="ECO:0000313" key="2">
    <source>
        <dbReference type="Proteomes" id="UP000199662"/>
    </source>
</evidence>
<dbReference type="STRING" id="84035.SAMN05660742_106102"/>
<keyword evidence="2" id="KW-1185">Reference proteome</keyword>
<dbReference type="AlphaFoldDB" id="A0A1H6Y3Q1"/>
<reference evidence="1 2" key="1">
    <citation type="submission" date="2016-10" db="EMBL/GenBank/DDBJ databases">
        <authorList>
            <person name="de Groot N.N."/>
        </authorList>
    </citation>
    <scope>NUCLEOTIDE SEQUENCE [LARGE SCALE GENOMIC DNA]</scope>
    <source>
        <strain evidence="1 2">DSM 2179</strain>
    </source>
</reference>
<dbReference type="Proteomes" id="UP000199662">
    <property type="component" value="Unassembled WGS sequence"/>
</dbReference>
<dbReference type="EMBL" id="FNZK01000006">
    <property type="protein sequence ID" value="SEJ35933.1"/>
    <property type="molecule type" value="Genomic_DNA"/>
</dbReference>
<protein>
    <submittedName>
        <fullName evidence="1">Uncharacterized protein</fullName>
    </submittedName>
</protein>
<name>A0A1H6Y3Q1_9FIRM</name>
<evidence type="ECO:0000313" key="1">
    <source>
        <dbReference type="EMBL" id="SEJ35933.1"/>
    </source>
</evidence>
<proteinExistence type="predicted"/>
<accession>A0A1H6Y3Q1</accession>
<gene>
    <name evidence="1" type="ORF">SAMN05660742_106102</name>
</gene>
<dbReference type="RefSeq" id="WP_091830683.1">
    <property type="nucleotide sequence ID" value="NZ_FNZK01000006.1"/>
</dbReference>